<dbReference type="Pfam" id="PF01734">
    <property type="entry name" value="Patatin"/>
    <property type="match status" value="1"/>
</dbReference>
<comment type="function">
    <text evidence="4">Possesses non-specific lipolytic acyl hydrolase (LAH) activity. Hydrolyzes phospholipids as well as galactolipids. May play a role in disease resistance.</text>
</comment>
<organism evidence="8 9">
    <name type="scientific">Digitaria exilis</name>
    <dbReference type="NCBI Taxonomy" id="1010633"/>
    <lineage>
        <taxon>Eukaryota</taxon>
        <taxon>Viridiplantae</taxon>
        <taxon>Streptophyta</taxon>
        <taxon>Embryophyta</taxon>
        <taxon>Tracheophyta</taxon>
        <taxon>Spermatophyta</taxon>
        <taxon>Magnoliopsida</taxon>
        <taxon>Liliopsida</taxon>
        <taxon>Poales</taxon>
        <taxon>Poaceae</taxon>
        <taxon>PACMAD clade</taxon>
        <taxon>Panicoideae</taxon>
        <taxon>Panicodae</taxon>
        <taxon>Paniceae</taxon>
        <taxon>Anthephorinae</taxon>
        <taxon>Digitaria</taxon>
    </lineage>
</organism>
<dbReference type="GO" id="GO:0047372">
    <property type="term" value="F:monoacylglycerol lipase activity"/>
    <property type="evidence" value="ECO:0007669"/>
    <property type="project" value="TreeGrafter"/>
</dbReference>
<feature type="short sequence motif" description="DGA/G" evidence="5">
    <location>
        <begin position="212"/>
        <end position="214"/>
    </location>
</feature>
<dbReference type="InterPro" id="IPR002641">
    <property type="entry name" value="PNPLA_dom"/>
</dbReference>
<evidence type="ECO:0000256" key="4">
    <source>
        <dbReference type="ARBA" id="ARBA00025642"/>
    </source>
</evidence>
<dbReference type="AlphaFoldDB" id="A0A835EEJ6"/>
<dbReference type="Proteomes" id="UP000636709">
    <property type="component" value="Unassembled WGS sequence"/>
</dbReference>
<dbReference type="PANTHER" id="PTHR32176:SF111">
    <property type="entry name" value="PATATIN"/>
    <property type="match status" value="1"/>
</dbReference>
<comment type="domain">
    <text evidence="6">The nitrogen atoms of the two glycine residues in the GGXR motif define the oxyanion hole, and stabilize the oxyanion that forms during the nucleophilic attack by the catalytic serine during substrate cleavage.</text>
</comment>
<keyword evidence="5 6" id="KW-0442">Lipid degradation</keyword>
<proteinExistence type="inferred from homology"/>
<comment type="similarity">
    <text evidence="1 6">Belongs to the patatin family.</text>
</comment>
<dbReference type="PROSITE" id="PS51635">
    <property type="entry name" value="PNPLA"/>
    <property type="match status" value="1"/>
</dbReference>
<evidence type="ECO:0000256" key="3">
    <source>
        <dbReference type="ARBA" id="ARBA00023098"/>
    </source>
</evidence>
<evidence type="ECO:0000313" key="9">
    <source>
        <dbReference type="Proteomes" id="UP000636709"/>
    </source>
</evidence>
<feature type="domain" description="PNPLA" evidence="7">
    <location>
        <begin position="23"/>
        <end position="225"/>
    </location>
</feature>
<keyword evidence="2" id="KW-0611">Plant defense</keyword>
<keyword evidence="9" id="KW-1185">Reference proteome</keyword>
<dbReference type="Gene3D" id="3.40.1090.10">
    <property type="entry name" value="Cytosolic phospholipase A2 catalytic domain"/>
    <property type="match status" value="1"/>
</dbReference>
<dbReference type="CDD" id="cd07214">
    <property type="entry name" value="Pat17_isozyme_like"/>
    <property type="match status" value="1"/>
</dbReference>
<evidence type="ECO:0000256" key="2">
    <source>
        <dbReference type="ARBA" id="ARBA00022821"/>
    </source>
</evidence>
<gene>
    <name evidence="8" type="ORF">HU200_044029</name>
</gene>
<keyword evidence="3 5" id="KW-0443">Lipid metabolism</keyword>
<evidence type="ECO:0000256" key="1">
    <source>
        <dbReference type="ARBA" id="ARBA00010240"/>
    </source>
</evidence>
<protein>
    <recommendedName>
        <fullName evidence="6">Patatin</fullName>
        <ecNumber evidence="6">3.1.1.-</ecNumber>
    </recommendedName>
</protein>
<reference evidence="8" key="1">
    <citation type="submission" date="2020-07" db="EMBL/GenBank/DDBJ databases">
        <title>Genome sequence and genetic diversity analysis of an under-domesticated orphan crop, white fonio (Digitaria exilis).</title>
        <authorList>
            <person name="Bennetzen J.L."/>
            <person name="Chen S."/>
            <person name="Ma X."/>
            <person name="Wang X."/>
            <person name="Yssel A.E.J."/>
            <person name="Chaluvadi S.R."/>
            <person name="Johnson M."/>
            <person name="Gangashetty P."/>
            <person name="Hamidou F."/>
            <person name="Sanogo M.D."/>
            <person name="Zwaenepoel A."/>
            <person name="Wallace J."/>
            <person name="Van De Peer Y."/>
            <person name="Van Deynze A."/>
        </authorList>
    </citation>
    <scope>NUCLEOTIDE SEQUENCE</scope>
    <source>
        <tissue evidence="8">Leaves</tissue>
    </source>
</reference>
<comment type="function">
    <text evidence="6">Lipolytic acyl hydrolase (LAH).</text>
</comment>
<accession>A0A835EEJ6</accession>
<keyword evidence="5 6" id="KW-0378">Hydrolase</keyword>
<dbReference type="InterPro" id="IPR016035">
    <property type="entry name" value="Acyl_Trfase/lysoPLipase"/>
</dbReference>
<dbReference type="GO" id="GO:0004620">
    <property type="term" value="F:phospholipase activity"/>
    <property type="evidence" value="ECO:0007669"/>
    <property type="project" value="TreeGrafter"/>
</dbReference>
<evidence type="ECO:0000259" key="7">
    <source>
        <dbReference type="PROSITE" id="PS51635"/>
    </source>
</evidence>
<sequence>MASSNDTTVPQPPPSQGKLITVLSIDGGGIRGLIPATIIGCLEAKLQLWNIMQELDGPDARIADYFDVIAGTSTDALLTSMLAAPDANNRLLFAAKDLNNFYLENGPKISPQKNAGWLTPVMNLIGTITGPKYDGVFLHDKIKSLTHDVKIADTVTNVVVPAFDVKYLQPVIFSTYEAKSDPLKNAHLSDICISTSAAPTRGGLSREYHLVDGGVAANNPTMIAMSMLTKEVLRRNPDFNPGKPTEYRNYLIISIGTGSAKLAEKYTAPYADMVDIHAAVLFEALHCQKNYLRIQDDSLTGHASSVDIATKENMQALIGIGKELLKKPVSRVNIDTGMYEAVAGEGTNEDALARFAKMLSDERKLRCGRGISTPTNN</sequence>
<dbReference type="EMBL" id="JACEFO010002087">
    <property type="protein sequence ID" value="KAF8685326.1"/>
    <property type="molecule type" value="Genomic_DNA"/>
</dbReference>
<dbReference type="PANTHER" id="PTHR32176">
    <property type="entry name" value="XYLOSE ISOMERASE"/>
    <property type="match status" value="1"/>
</dbReference>
<comment type="caution">
    <text evidence="8">The sequence shown here is derived from an EMBL/GenBank/DDBJ whole genome shotgun (WGS) entry which is preliminary data.</text>
</comment>
<evidence type="ECO:0000256" key="5">
    <source>
        <dbReference type="PROSITE-ProRule" id="PRU01161"/>
    </source>
</evidence>
<dbReference type="OrthoDB" id="1658288at2759"/>
<dbReference type="GO" id="GO:0016042">
    <property type="term" value="P:lipid catabolic process"/>
    <property type="evidence" value="ECO:0007669"/>
    <property type="project" value="UniProtKB-UniRule"/>
</dbReference>
<dbReference type="GO" id="GO:0006952">
    <property type="term" value="P:defense response"/>
    <property type="evidence" value="ECO:0007669"/>
    <property type="project" value="UniProtKB-KW"/>
</dbReference>
<comment type="caution">
    <text evidence="5">Lacks conserved residue(s) required for the propagation of feature annotation.</text>
</comment>
<evidence type="ECO:0000313" key="8">
    <source>
        <dbReference type="EMBL" id="KAF8685326.1"/>
    </source>
</evidence>
<feature type="short sequence motif" description="GXGXXG" evidence="5">
    <location>
        <begin position="27"/>
        <end position="32"/>
    </location>
</feature>
<dbReference type="EC" id="3.1.1.-" evidence="6"/>
<name>A0A835EEJ6_9POAL</name>
<evidence type="ECO:0000256" key="6">
    <source>
        <dbReference type="RuleBase" id="RU361262"/>
    </source>
</evidence>
<dbReference type="SUPFAM" id="SSF52151">
    <property type="entry name" value="FabD/lysophospholipase-like"/>
    <property type="match status" value="1"/>
</dbReference>
<feature type="active site" description="Nucleophile" evidence="5">
    <location>
        <position position="73"/>
    </location>
</feature>
<feature type="active site" description="Proton acceptor" evidence="5">
    <location>
        <position position="212"/>
    </location>
</feature>